<gene>
    <name evidence="2" type="ORF">EVG20_g11504</name>
</gene>
<proteinExistence type="predicted"/>
<evidence type="ECO:0000259" key="1">
    <source>
        <dbReference type="PROSITE" id="PS50181"/>
    </source>
</evidence>
<comment type="caution">
    <text evidence="2">The sequence shown here is derived from an EMBL/GenBank/DDBJ whole genome shotgun (WGS) entry which is preliminary data.</text>
</comment>
<dbReference type="SUPFAM" id="SSF81383">
    <property type="entry name" value="F-box domain"/>
    <property type="match status" value="1"/>
</dbReference>
<protein>
    <recommendedName>
        <fullName evidence="1">F-box domain-containing protein</fullName>
    </recommendedName>
</protein>
<keyword evidence="3" id="KW-1185">Reference proteome</keyword>
<evidence type="ECO:0000313" key="3">
    <source>
        <dbReference type="Proteomes" id="UP000298327"/>
    </source>
</evidence>
<feature type="domain" description="F-box" evidence="1">
    <location>
        <begin position="6"/>
        <end position="52"/>
    </location>
</feature>
<dbReference type="STRING" id="205917.A0A4Y9XKH6"/>
<evidence type="ECO:0000313" key="2">
    <source>
        <dbReference type="EMBL" id="TFY50460.1"/>
    </source>
</evidence>
<dbReference type="PROSITE" id="PS50181">
    <property type="entry name" value="FBOX"/>
    <property type="match status" value="1"/>
</dbReference>
<dbReference type="InterPro" id="IPR036047">
    <property type="entry name" value="F-box-like_dom_sf"/>
</dbReference>
<dbReference type="Proteomes" id="UP000298327">
    <property type="component" value="Unassembled WGS sequence"/>
</dbReference>
<accession>A0A4Y9XKH6</accession>
<dbReference type="EMBL" id="SEOQ01001821">
    <property type="protein sequence ID" value="TFY50460.1"/>
    <property type="molecule type" value="Genomic_DNA"/>
</dbReference>
<reference evidence="2 3" key="1">
    <citation type="submission" date="2019-02" db="EMBL/GenBank/DDBJ databases">
        <title>Genome sequencing of the rare red list fungi Dentipellis fragilis.</title>
        <authorList>
            <person name="Buettner E."/>
            <person name="Kellner H."/>
        </authorList>
    </citation>
    <scope>NUCLEOTIDE SEQUENCE [LARGE SCALE GENOMIC DNA]</scope>
    <source>
        <strain evidence="2 3">DSM 105465</strain>
    </source>
</reference>
<sequence>MAYSLRHSIDCIPVELLLGTFELLDARTLMLAQGVCRQWHDIIAHDSGLQYKIELELSGIKDEAETKLPKAEQLRLLRSHQSAWRDLSQGHIAIDTVEQSILTNRRLNRGVFFHIKTGDGSGTRTFYCLPSRRRQTGSESWVVNLETYQRVDDYDPSQDLLLVGEYAPTASSGPDYTRIHIRSLKTGGSHNASTLETLIIEHPHRRPEQITYDIQIAHDFVGVLVHDDGLNFWHEKPFTVWNWKSGEKLLEIRAHDIDSFAFLSDEHVVLLTLTIDATDPGRGSRTAALYVHSFAKHVDQPVLTAQSSYDCAFLLPTAIAPLAQGILHSDPDICPHLTDKGEALSDSLIVAGLVLGETHGPILVVYIPASNLLKHLRSISDNAQGQIVEWDAWGPSGTFVDYQWSPGDSPFPVQPNISFIKGMRCIDLTRSPWAEDGLSILDFDQRRLKREDSRNHDRGKHSTADGIVLQPPEVPAALCWNSEGIRTSLRHTRTTFAIDDLRWWSEVQRCDRMLCDDAVMLFIKVCSSSVRRGRSPMLTYRPIQRDREPGCPRTVIEL</sequence>
<dbReference type="OrthoDB" id="3174109at2759"/>
<name>A0A4Y9XKH6_9AGAM</name>
<dbReference type="AlphaFoldDB" id="A0A4Y9XKH6"/>
<dbReference type="InterPro" id="IPR001810">
    <property type="entry name" value="F-box_dom"/>
</dbReference>
<dbReference type="Gene3D" id="1.20.1280.50">
    <property type="match status" value="1"/>
</dbReference>
<organism evidence="2 3">
    <name type="scientific">Dentipellis fragilis</name>
    <dbReference type="NCBI Taxonomy" id="205917"/>
    <lineage>
        <taxon>Eukaryota</taxon>
        <taxon>Fungi</taxon>
        <taxon>Dikarya</taxon>
        <taxon>Basidiomycota</taxon>
        <taxon>Agaricomycotina</taxon>
        <taxon>Agaricomycetes</taxon>
        <taxon>Russulales</taxon>
        <taxon>Hericiaceae</taxon>
        <taxon>Dentipellis</taxon>
    </lineage>
</organism>
<dbReference type="Pfam" id="PF12937">
    <property type="entry name" value="F-box-like"/>
    <property type="match status" value="1"/>
</dbReference>